<dbReference type="InterPro" id="IPR028939">
    <property type="entry name" value="P5C_Rdtase_cat_N"/>
</dbReference>
<evidence type="ECO:0000259" key="2">
    <source>
        <dbReference type="Pfam" id="PF03807"/>
    </source>
</evidence>
<evidence type="ECO:0000313" key="4">
    <source>
        <dbReference type="Proteomes" id="UP000608024"/>
    </source>
</evidence>
<protein>
    <submittedName>
        <fullName evidence="3">Oxidoreductase</fullName>
    </submittedName>
</protein>
<accession>A0A919A178</accession>
<sequence>MRIALIGTGNVGRALARAWAAVGHEVVLGSRDPEARKDVGAELGLPLATVRAAAERADVVVNATPGAESVALLRAAGADVLDGKVLVDIAVGFTMEPHGFVLTHPEESLGEEIQRAFPSARVVKTLSTMDSTAMAPPPELARNSTVFLSGDDADAKAVTRSLLTDLGWPESSQLDLGPIRSARGQEHFAHLFIAVAEALGTHTFTIRVVTEGSGGAEKK</sequence>
<organism evidence="3 4">
    <name type="scientific">Streptomyces longispororuber</name>
    <dbReference type="NCBI Taxonomy" id="68230"/>
    <lineage>
        <taxon>Bacteria</taxon>
        <taxon>Bacillati</taxon>
        <taxon>Actinomycetota</taxon>
        <taxon>Actinomycetes</taxon>
        <taxon>Kitasatosporales</taxon>
        <taxon>Streptomycetaceae</taxon>
        <taxon>Streptomyces</taxon>
    </lineage>
</organism>
<dbReference type="InterPro" id="IPR051267">
    <property type="entry name" value="STEAP_metalloreductase"/>
</dbReference>
<evidence type="ECO:0000313" key="3">
    <source>
        <dbReference type="EMBL" id="GHE80684.1"/>
    </source>
</evidence>
<evidence type="ECO:0000256" key="1">
    <source>
        <dbReference type="ARBA" id="ARBA00023002"/>
    </source>
</evidence>
<comment type="caution">
    <text evidence="3">The sequence shown here is derived from an EMBL/GenBank/DDBJ whole genome shotgun (WGS) entry which is preliminary data.</text>
</comment>
<dbReference type="GO" id="GO:0016491">
    <property type="term" value="F:oxidoreductase activity"/>
    <property type="evidence" value="ECO:0007669"/>
    <property type="project" value="UniProtKB-KW"/>
</dbReference>
<reference evidence="3" key="2">
    <citation type="submission" date="2020-09" db="EMBL/GenBank/DDBJ databases">
        <authorList>
            <person name="Sun Q."/>
            <person name="Ohkuma M."/>
        </authorList>
    </citation>
    <scope>NUCLEOTIDE SEQUENCE</scope>
    <source>
        <strain evidence="3">JCM 4784</strain>
    </source>
</reference>
<reference evidence="3" key="1">
    <citation type="journal article" date="2014" name="Int. J. Syst. Evol. Microbiol.">
        <title>Complete genome sequence of Corynebacterium casei LMG S-19264T (=DSM 44701T), isolated from a smear-ripened cheese.</title>
        <authorList>
            <consortium name="US DOE Joint Genome Institute (JGI-PGF)"/>
            <person name="Walter F."/>
            <person name="Albersmeier A."/>
            <person name="Kalinowski J."/>
            <person name="Ruckert C."/>
        </authorList>
    </citation>
    <scope>NUCLEOTIDE SEQUENCE</scope>
    <source>
        <strain evidence="3">JCM 4784</strain>
    </source>
</reference>
<keyword evidence="1" id="KW-0560">Oxidoreductase</keyword>
<dbReference type="EMBL" id="BNBT01000114">
    <property type="protein sequence ID" value="GHE80684.1"/>
    <property type="molecule type" value="Genomic_DNA"/>
</dbReference>
<name>A0A919A178_9ACTN</name>
<keyword evidence="4" id="KW-1185">Reference proteome</keyword>
<feature type="domain" description="Pyrroline-5-carboxylate reductase catalytic N-terminal" evidence="2">
    <location>
        <begin position="2"/>
        <end position="92"/>
    </location>
</feature>
<gene>
    <name evidence="3" type="ORF">GCM10018785_55920</name>
</gene>
<dbReference type="Proteomes" id="UP000608024">
    <property type="component" value="Unassembled WGS sequence"/>
</dbReference>
<dbReference type="Gene3D" id="3.40.50.720">
    <property type="entry name" value="NAD(P)-binding Rossmann-like Domain"/>
    <property type="match status" value="1"/>
</dbReference>
<dbReference type="Pfam" id="PF03807">
    <property type="entry name" value="F420_oxidored"/>
    <property type="match status" value="1"/>
</dbReference>
<dbReference type="PANTHER" id="PTHR14239">
    <property type="entry name" value="DUDULIN-RELATED"/>
    <property type="match status" value="1"/>
</dbReference>
<proteinExistence type="predicted"/>
<dbReference type="AlphaFoldDB" id="A0A919A178"/>
<dbReference type="SUPFAM" id="SSF51735">
    <property type="entry name" value="NAD(P)-binding Rossmann-fold domains"/>
    <property type="match status" value="1"/>
</dbReference>
<dbReference type="InterPro" id="IPR036291">
    <property type="entry name" value="NAD(P)-bd_dom_sf"/>
</dbReference>